<evidence type="ECO:0000256" key="6">
    <source>
        <dbReference type="ARBA" id="ARBA00024998"/>
    </source>
</evidence>
<evidence type="ECO:0000313" key="12">
    <source>
        <dbReference type="EMBL" id="CAA9578035.1"/>
    </source>
</evidence>
<dbReference type="InterPro" id="IPR036419">
    <property type="entry name" value="Ribosomal_S3_C_sf"/>
</dbReference>
<comment type="similarity">
    <text evidence="1 8 9">Belongs to the universal ribosomal protein uS3 family.</text>
</comment>
<dbReference type="InterPro" id="IPR001351">
    <property type="entry name" value="Ribosomal_uS3_C"/>
</dbReference>
<keyword evidence="4 8" id="KW-0689">Ribosomal protein</keyword>
<dbReference type="GO" id="GO:0003735">
    <property type="term" value="F:structural constituent of ribosome"/>
    <property type="evidence" value="ECO:0007669"/>
    <property type="project" value="InterPro"/>
</dbReference>
<dbReference type="PANTHER" id="PTHR11760">
    <property type="entry name" value="30S/40S RIBOSOMAL PROTEIN S3"/>
    <property type="match status" value="1"/>
</dbReference>
<dbReference type="EMBL" id="CADCWN010000211">
    <property type="protein sequence ID" value="CAA9578035.1"/>
    <property type="molecule type" value="Genomic_DNA"/>
</dbReference>
<dbReference type="GO" id="GO:0019843">
    <property type="term" value="F:rRNA binding"/>
    <property type="evidence" value="ECO:0007669"/>
    <property type="project" value="UniProtKB-UniRule"/>
</dbReference>
<reference evidence="12" key="1">
    <citation type="submission" date="2020-02" db="EMBL/GenBank/DDBJ databases">
        <authorList>
            <person name="Meier V. D."/>
        </authorList>
    </citation>
    <scope>NUCLEOTIDE SEQUENCE</scope>
    <source>
        <strain evidence="12">AVDCRST_MAG18</strain>
    </source>
</reference>
<dbReference type="SMART" id="SM00322">
    <property type="entry name" value="KH"/>
    <property type="match status" value="1"/>
</dbReference>
<dbReference type="GO" id="GO:0003729">
    <property type="term" value="F:mRNA binding"/>
    <property type="evidence" value="ECO:0007669"/>
    <property type="project" value="UniProtKB-UniRule"/>
</dbReference>
<dbReference type="InterPro" id="IPR015946">
    <property type="entry name" value="KH_dom-like_a/b"/>
</dbReference>
<dbReference type="Pfam" id="PF00189">
    <property type="entry name" value="Ribosomal_S3_C"/>
    <property type="match status" value="1"/>
</dbReference>
<dbReference type="AlphaFoldDB" id="A0A6J4VFM7"/>
<dbReference type="InterPro" id="IPR018280">
    <property type="entry name" value="Ribosomal_uS3_CS"/>
</dbReference>
<dbReference type="Gene3D" id="3.30.300.20">
    <property type="match status" value="1"/>
</dbReference>
<dbReference type="SUPFAM" id="SSF54814">
    <property type="entry name" value="Prokaryotic type KH domain (KH-domain type II)"/>
    <property type="match status" value="1"/>
</dbReference>
<keyword evidence="2 8" id="KW-0699">rRNA-binding</keyword>
<gene>
    <name evidence="8" type="primary">rpsC</name>
    <name evidence="12" type="ORF">AVDCRST_MAG18-2781</name>
</gene>
<proteinExistence type="inferred from homology"/>
<evidence type="ECO:0000259" key="11">
    <source>
        <dbReference type="PROSITE" id="PS50823"/>
    </source>
</evidence>
<evidence type="ECO:0000256" key="8">
    <source>
        <dbReference type="HAMAP-Rule" id="MF_01309"/>
    </source>
</evidence>
<keyword evidence="3 8" id="KW-0694">RNA-binding</keyword>
<dbReference type="InterPro" id="IPR005704">
    <property type="entry name" value="Ribosomal_uS3_bac-typ"/>
</dbReference>
<protein>
    <recommendedName>
        <fullName evidence="7 8">Small ribosomal subunit protein uS3</fullName>
    </recommendedName>
</protein>
<organism evidence="12">
    <name type="scientific">uncultured Thermomicrobiales bacterium</name>
    <dbReference type="NCBI Taxonomy" id="1645740"/>
    <lineage>
        <taxon>Bacteria</taxon>
        <taxon>Pseudomonadati</taxon>
        <taxon>Thermomicrobiota</taxon>
        <taxon>Thermomicrobia</taxon>
        <taxon>Thermomicrobiales</taxon>
        <taxon>environmental samples</taxon>
    </lineage>
</organism>
<evidence type="ECO:0000256" key="3">
    <source>
        <dbReference type="ARBA" id="ARBA00022884"/>
    </source>
</evidence>
<dbReference type="InterPro" id="IPR004044">
    <property type="entry name" value="KH_dom_type_2"/>
</dbReference>
<dbReference type="PROSITE" id="PS00548">
    <property type="entry name" value="RIBOSOMAL_S3"/>
    <property type="match status" value="1"/>
</dbReference>
<dbReference type="FunFam" id="3.30.300.20:FF:000001">
    <property type="entry name" value="30S ribosomal protein S3"/>
    <property type="match status" value="1"/>
</dbReference>
<feature type="region of interest" description="Disordered" evidence="10">
    <location>
        <begin position="209"/>
        <end position="232"/>
    </location>
</feature>
<dbReference type="GO" id="GO:0006412">
    <property type="term" value="P:translation"/>
    <property type="evidence" value="ECO:0007669"/>
    <property type="project" value="UniProtKB-UniRule"/>
</dbReference>
<dbReference type="PANTHER" id="PTHR11760:SF19">
    <property type="entry name" value="SMALL RIBOSOMAL SUBUNIT PROTEIN US3C"/>
    <property type="match status" value="1"/>
</dbReference>
<dbReference type="CDD" id="cd02412">
    <property type="entry name" value="KH-II_30S_S3"/>
    <property type="match status" value="1"/>
</dbReference>
<dbReference type="PROSITE" id="PS50823">
    <property type="entry name" value="KH_TYPE_2"/>
    <property type="match status" value="1"/>
</dbReference>
<evidence type="ECO:0000256" key="9">
    <source>
        <dbReference type="RuleBase" id="RU003624"/>
    </source>
</evidence>
<keyword evidence="5 8" id="KW-0687">Ribonucleoprotein</keyword>
<sequence>MGRKVNPIGFRLGYVHGWQSNWYGGRNYTELLHEDLRIRRFVMHELQRAGISKVEIERQANKVDVSVFTSKPGIVIGKQGANVDRIRKLLEAQLPGRKVHLKIEEIKTPELDARLVAESIGEQITRRVSYRRAMKHAVTQAMRRGAKGVKLKVSGRLGGAEMSRSVMEMNGRVPLQTLRANIDFGVVHAHTTYGRIGVKVWIYKGDMQPEAKQAPPQTRRAQPAPAPAAGDK</sequence>
<feature type="compositionally biased region" description="Low complexity" evidence="10">
    <location>
        <begin position="211"/>
        <end position="232"/>
    </location>
</feature>
<evidence type="ECO:0000256" key="1">
    <source>
        <dbReference type="ARBA" id="ARBA00010761"/>
    </source>
</evidence>
<evidence type="ECO:0000256" key="10">
    <source>
        <dbReference type="SAM" id="MobiDB-lite"/>
    </source>
</evidence>
<dbReference type="InterPro" id="IPR004087">
    <property type="entry name" value="KH_dom"/>
</dbReference>
<feature type="domain" description="KH type-2" evidence="11">
    <location>
        <begin position="38"/>
        <end position="107"/>
    </location>
</feature>
<name>A0A6J4VFM7_9BACT</name>
<dbReference type="InterPro" id="IPR009019">
    <property type="entry name" value="KH_sf_prok-type"/>
</dbReference>
<dbReference type="HAMAP" id="MF_01309_B">
    <property type="entry name" value="Ribosomal_uS3_B"/>
    <property type="match status" value="1"/>
</dbReference>
<dbReference type="InterPro" id="IPR057258">
    <property type="entry name" value="Ribosomal_uS3"/>
</dbReference>
<dbReference type="Pfam" id="PF07650">
    <property type="entry name" value="KH_2"/>
    <property type="match status" value="1"/>
</dbReference>
<evidence type="ECO:0000256" key="7">
    <source>
        <dbReference type="ARBA" id="ARBA00035257"/>
    </source>
</evidence>
<evidence type="ECO:0000256" key="5">
    <source>
        <dbReference type="ARBA" id="ARBA00023274"/>
    </source>
</evidence>
<accession>A0A6J4VFM7</accession>
<dbReference type="GO" id="GO:0022627">
    <property type="term" value="C:cytosolic small ribosomal subunit"/>
    <property type="evidence" value="ECO:0007669"/>
    <property type="project" value="TreeGrafter"/>
</dbReference>
<dbReference type="Gene3D" id="3.30.1140.32">
    <property type="entry name" value="Ribosomal protein S3, C-terminal domain"/>
    <property type="match status" value="1"/>
</dbReference>
<dbReference type="NCBIfam" id="TIGR01009">
    <property type="entry name" value="rpsC_bact"/>
    <property type="match status" value="1"/>
</dbReference>
<comment type="subunit">
    <text evidence="8">Part of the 30S ribosomal subunit. Forms a tight complex with proteins S10 and S14.</text>
</comment>
<evidence type="ECO:0000256" key="4">
    <source>
        <dbReference type="ARBA" id="ARBA00022980"/>
    </source>
</evidence>
<evidence type="ECO:0000256" key="2">
    <source>
        <dbReference type="ARBA" id="ARBA00022730"/>
    </source>
</evidence>
<comment type="function">
    <text evidence="6 8">Binds the lower part of the 30S subunit head. Binds mRNA in the 70S ribosome, positioning it for translation.</text>
</comment>
<dbReference type="SUPFAM" id="SSF54821">
    <property type="entry name" value="Ribosomal protein S3 C-terminal domain"/>
    <property type="match status" value="1"/>
</dbReference>